<protein>
    <recommendedName>
        <fullName evidence="9">Xylanolytic transcriptional activator regulatory domain-containing protein</fullName>
    </recommendedName>
</protein>
<dbReference type="InterPro" id="IPR038377">
    <property type="entry name" value="Na/Glc_symporter_sf"/>
</dbReference>
<evidence type="ECO:0000256" key="8">
    <source>
        <dbReference type="SAM" id="Phobius"/>
    </source>
</evidence>
<evidence type="ECO:0000256" key="3">
    <source>
        <dbReference type="ARBA" id="ARBA00022692"/>
    </source>
</evidence>
<dbReference type="GeneID" id="59329109"/>
<feature type="transmembrane region" description="Helical" evidence="8">
    <location>
        <begin position="612"/>
        <end position="631"/>
    </location>
</feature>
<keyword evidence="11" id="KW-1185">Reference proteome</keyword>
<dbReference type="PANTHER" id="PTHR46154">
    <property type="match status" value="1"/>
</dbReference>
<dbReference type="Pfam" id="PF04082">
    <property type="entry name" value="Fungal_trans"/>
    <property type="match status" value="1"/>
</dbReference>
<dbReference type="GO" id="GO:0005886">
    <property type="term" value="C:plasma membrane"/>
    <property type="evidence" value="ECO:0007669"/>
    <property type="project" value="TreeGrafter"/>
</dbReference>
<dbReference type="Pfam" id="PF00474">
    <property type="entry name" value="SSF"/>
    <property type="match status" value="1"/>
</dbReference>
<feature type="transmembrane region" description="Helical" evidence="8">
    <location>
        <begin position="95"/>
        <end position="114"/>
    </location>
</feature>
<evidence type="ECO:0000313" key="11">
    <source>
        <dbReference type="Proteomes" id="UP000593566"/>
    </source>
</evidence>
<keyword evidence="3 8" id="KW-0812">Transmembrane</keyword>
<evidence type="ECO:0000256" key="2">
    <source>
        <dbReference type="ARBA" id="ARBA00006434"/>
    </source>
</evidence>
<organism evidence="10 11">
    <name type="scientific">Letharia lupina</name>
    <dbReference type="NCBI Taxonomy" id="560253"/>
    <lineage>
        <taxon>Eukaryota</taxon>
        <taxon>Fungi</taxon>
        <taxon>Dikarya</taxon>
        <taxon>Ascomycota</taxon>
        <taxon>Pezizomycotina</taxon>
        <taxon>Lecanoromycetes</taxon>
        <taxon>OSLEUM clade</taxon>
        <taxon>Lecanoromycetidae</taxon>
        <taxon>Lecanorales</taxon>
        <taxon>Lecanorineae</taxon>
        <taxon>Parmeliaceae</taxon>
        <taxon>Letharia</taxon>
    </lineage>
</organism>
<reference evidence="10 11" key="1">
    <citation type="journal article" date="2020" name="Genomics">
        <title>Complete, high-quality genomes from long-read metagenomic sequencing of two wolf lichen thalli reveals enigmatic genome architecture.</title>
        <authorList>
            <person name="McKenzie S.K."/>
            <person name="Walston R.F."/>
            <person name="Allen J.L."/>
        </authorList>
    </citation>
    <scope>NUCLEOTIDE SEQUENCE [LARGE SCALE GENOMIC DNA]</scope>
    <source>
        <strain evidence="10">WasteWater1</strain>
    </source>
</reference>
<feature type="transmembrane region" description="Helical" evidence="8">
    <location>
        <begin position="162"/>
        <end position="187"/>
    </location>
</feature>
<feature type="transmembrane region" description="Helical" evidence="8">
    <location>
        <begin position="434"/>
        <end position="454"/>
    </location>
</feature>
<dbReference type="GO" id="GO:0006351">
    <property type="term" value="P:DNA-templated transcription"/>
    <property type="evidence" value="ECO:0007669"/>
    <property type="project" value="InterPro"/>
</dbReference>
<evidence type="ECO:0000256" key="6">
    <source>
        <dbReference type="ARBA" id="ARBA00023242"/>
    </source>
</evidence>
<dbReference type="GO" id="GO:0008270">
    <property type="term" value="F:zinc ion binding"/>
    <property type="evidence" value="ECO:0007669"/>
    <property type="project" value="InterPro"/>
</dbReference>
<feature type="transmembrane region" description="Helical" evidence="8">
    <location>
        <begin position="58"/>
        <end position="75"/>
    </location>
</feature>
<sequence length="1381" mass="152881">MVNVGHGVSLLSQGTGYGIIIGLGVLFAAVILIAVRIQRLYLMEDSGRSEMFMVANRSVGTGLTCSAVFSSWMWINETVFASVVCYQYGLAAPMWFGTGLSFQVALMAVLGVLTKLRVPHAHTSLEIVRKRYGNLGHVVFAVLNLINNIFGCSSMILAGSQLVVGITGMHLAAATILIPLGVVLYTAVGGIKATFLTDFLHTTIAVLLIIYFTLSVLTNEHIGGLDGIYDKISASAAQHYVVGNYAGSLLSFKSKGAIMFGLILKFGNLALVIMDTAFWQKSFASEVQSTVPGYDLAALAIFAVPWGLGTVMGLSARIIDTLPIFPTYPGTFTADEVASGFVMPYTIKALLGSGGTVGMLLLLFMAVTSTVSSSMIAVSSIISFDVYRTYINPKATDKQVVNVSHLGVIFHGVFITGFALILNYGGANISWVNYFSPILTCPGIFPLIFTLMWSRQSKLAAIVSPILGLISGVSVWMGTTYAIYGGISFATTVELAPCLYGAIASLFSPVLYSIVISHLKPEHFDWREFLRIDLVEDETTLSTSSASSPDDSIAALSTGKDQKQREKTNVAPAIYESPQLNTVVPGSATPLVDLVHPLDEESLRHLRRWYKIAWIFLIFIIAITFVVWPMPLYRDYIFTKPFFRGWVTMAILWQFFALFAVVIYPVYDGRHEIVKSVQGAVELATTQSSGENNRTRDFPTANGHGAPRTIPRLPSVARSFAADEGEEAYPRPHSEDTTTRLYAQEERIRQLECRIIGLEKATHGARIPELTQAELSIHSNPMAAVDKETMIFRGKHFKTQFYGASHYTSYLSHLPELRLFMKDMIVQHQGLASVQRELHNTKIKGPGQEDSLPTNDKALISLLPQKKVADQLVQIYVDNLESTYRVLHLPTFWEEYSSFWKAPQEGRPAFAALLLLILASTYCVKEKDSSMFRGDSSVGRETAIMWIRTCDSWLQSQSQKHTNMTVFQIHCLSFVAKQMNSIKRKRTWTSAGNLMRLALSNGLHRDAKIINLRHATPSSKKVSAFDQEMRRRIWATISELELQAAFDRGMPAMLRDLVEDCGPPLNLDDEEFDPSAEQLPGPRPVSQYTRSTFQHLSRLSWSLRLELVSVINGPHPQMAYEDVLLYDRKIMQYLAEIPHWSDQASVVSRVLLQLQLQVLLLFLHRPYAREEARSSRYDYSAIMHLRSAMNILDLHHQLTSTGNTFLCLFRTDIFGAALSICYNYSASEPNTDQNLFSRSSIKQSSSDPLPYLEKALNMIGEKIMCVGIGLPEYYCVCAMIGLLKKKQSPSLEQSRYEEQKAAYKVTQMTQRVMSLQDNYSAAATLASLPNMPVSAPTGLLGNGSSNGNAIGPSGQMDGTDMLEVPKHSSPSMYDITDRGDA</sequence>
<feature type="region of interest" description="Disordered" evidence="7">
    <location>
        <begin position="1337"/>
        <end position="1381"/>
    </location>
</feature>
<feature type="region of interest" description="Disordered" evidence="7">
    <location>
        <begin position="542"/>
        <end position="565"/>
    </location>
</feature>
<keyword evidence="4 8" id="KW-1133">Transmembrane helix</keyword>
<dbReference type="PROSITE" id="PS50283">
    <property type="entry name" value="NA_SOLUT_SYMP_3"/>
    <property type="match status" value="1"/>
</dbReference>
<dbReference type="GO" id="GO:0015204">
    <property type="term" value="F:urea transmembrane transporter activity"/>
    <property type="evidence" value="ECO:0007669"/>
    <property type="project" value="InterPro"/>
</dbReference>
<dbReference type="CDD" id="cd12148">
    <property type="entry name" value="fungal_TF_MHR"/>
    <property type="match status" value="1"/>
</dbReference>
<dbReference type="Proteomes" id="UP000593566">
    <property type="component" value="Unassembled WGS sequence"/>
</dbReference>
<evidence type="ECO:0000256" key="5">
    <source>
        <dbReference type="ARBA" id="ARBA00023136"/>
    </source>
</evidence>
<dbReference type="RefSeq" id="XP_037151990.1">
    <property type="nucleotide sequence ID" value="XM_037291628.1"/>
</dbReference>
<gene>
    <name evidence="10" type="ORF">HO133_000691</name>
</gene>
<comment type="subcellular location">
    <subcellularLocation>
        <location evidence="1">Membrane</location>
        <topology evidence="1">Multi-pass membrane protein</topology>
    </subcellularLocation>
</comment>
<feature type="compositionally biased region" description="Low complexity" evidence="7">
    <location>
        <begin position="542"/>
        <end position="557"/>
    </location>
</feature>
<feature type="transmembrane region" description="Helical" evidence="8">
    <location>
        <begin position="257"/>
        <end position="275"/>
    </location>
</feature>
<dbReference type="CDD" id="cd11476">
    <property type="entry name" value="SLC5sbd_DUR3"/>
    <property type="match status" value="1"/>
</dbReference>
<evidence type="ECO:0000313" key="10">
    <source>
        <dbReference type="EMBL" id="KAF6222644.1"/>
    </source>
</evidence>
<feature type="transmembrane region" description="Helical" evidence="8">
    <location>
        <begin position="199"/>
        <end position="217"/>
    </location>
</feature>
<evidence type="ECO:0000256" key="1">
    <source>
        <dbReference type="ARBA" id="ARBA00004141"/>
    </source>
</evidence>
<name>A0A8H6CFQ8_9LECA</name>
<dbReference type="EMBL" id="JACCJB010000011">
    <property type="protein sequence ID" value="KAF6222644.1"/>
    <property type="molecule type" value="Genomic_DNA"/>
</dbReference>
<proteinExistence type="inferred from homology"/>
<feature type="transmembrane region" description="Helical" evidence="8">
    <location>
        <begin position="466"/>
        <end position="487"/>
    </location>
</feature>
<keyword evidence="5 8" id="KW-0472">Membrane</keyword>
<feature type="compositionally biased region" description="Low complexity" evidence="7">
    <location>
        <begin position="1338"/>
        <end position="1354"/>
    </location>
</feature>
<keyword evidence="6" id="KW-0539">Nucleus</keyword>
<accession>A0A8H6CFQ8</accession>
<feature type="domain" description="Xylanolytic transcriptional activator regulatory" evidence="9">
    <location>
        <begin position="987"/>
        <end position="1070"/>
    </location>
</feature>
<evidence type="ECO:0000256" key="7">
    <source>
        <dbReference type="SAM" id="MobiDB-lite"/>
    </source>
</evidence>
<feature type="transmembrane region" description="Helical" evidence="8">
    <location>
        <begin position="16"/>
        <end position="37"/>
    </location>
</feature>
<dbReference type="GO" id="GO:0003677">
    <property type="term" value="F:DNA binding"/>
    <property type="evidence" value="ECO:0007669"/>
    <property type="project" value="InterPro"/>
</dbReference>
<evidence type="ECO:0000256" key="4">
    <source>
        <dbReference type="ARBA" id="ARBA00022989"/>
    </source>
</evidence>
<dbReference type="InterPro" id="IPR007219">
    <property type="entry name" value="XnlR_reg_dom"/>
</dbReference>
<feature type="transmembrane region" description="Helical" evidence="8">
    <location>
        <begin position="360"/>
        <end position="382"/>
    </location>
</feature>
<comment type="caution">
    <text evidence="10">The sequence shown here is derived from an EMBL/GenBank/DDBJ whole genome shotgun (WGS) entry which is preliminary data.</text>
</comment>
<dbReference type="InterPro" id="IPR001734">
    <property type="entry name" value="Na/solute_symporter"/>
</dbReference>
<evidence type="ECO:0000259" key="9">
    <source>
        <dbReference type="SMART" id="SM00906"/>
    </source>
</evidence>
<feature type="transmembrane region" description="Helical" evidence="8">
    <location>
        <begin position="499"/>
        <end position="519"/>
    </location>
</feature>
<dbReference type="InterPro" id="IPR031155">
    <property type="entry name" value="DUR"/>
</dbReference>
<dbReference type="Gene3D" id="1.20.1730.10">
    <property type="entry name" value="Sodium/glucose cotransporter"/>
    <property type="match status" value="1"/>
</dbReference>
<dbReference type="PANTHER" id="PTHR46154:SF3">
    <property type="entry name" value="DUR32P"/>
    <property type="match status" value="1"/>
</dbReference>
<feature type="transmembrane region" description="Helical" evidence="8">
    <location>
        <begin position="296"/>
        <end position="319"/>
    </location>
</feature>
<feature type="transmembrane region" description="Helical" evidence="8">
    <location>
        <begin position="135"/>
        <end position="156"/>
    </location>
</feature>
<dbReference type="SMART" id="SM00906">
    <property type="entry name" value="Fungal_trans"/>
    <property type="match status" value="1"/>
</dbReference>
<comment type="similarity">
    <text evidence="2">Belongs to the sodium:solute symporter (SSF) (TC 2.A.21) family.</text>
</comment>
<feature type="transmembrane region" description="Helical" evidence="8">
    <location>
        <begin position="643"/>
        <end position="667"/>
    </location>
</feature>
<feature type="transmembrane region" description="Helical" evidence="8">
    <location>
        <begin position="403"/>
        <end position="422"/>
    </location>
</feature>